<keyword evidence="1 4" id="KW-0732">Signal</keyword>
<dbReference type="PANTHER" id="PTHR35357">
    <property type="entry name" value="OS02G0537100 PROTEIN"/>
    <property type="match status" value="1"/>
</dbReference>
<evidence type="ECO:0000259" key="5">
    <source>
        <dbReference type="SMART" id="SM00856"/>
    </source>
</evidence>
<keyword evidence="7" id="KW-1185">Reference proteome</keyword>
<dbReference type="InterPro" id="IPR006501">
    <property type="entry name" value="Pectinesterase_inhib_dom"/>
</dbReference>
<reference evidence="7" key="1">
    <citation type="journal article" date="2019" name="Curr. Biol.">
        <title>Genome Sequence of Striga asiatica Provides Insight into the Evolution of Plant Parasitism.</title>
        <authorList>
            <person name="Yoshida S."/>
            <person name="Kim S."/>
            <person name="Wafula E.K."/>
            <person name="Tanskanen J."/>
            <person name="Kim Y.M."/>
            <person name="Honaas L."/>
            <person name="Yang Z."/>
            <person name="Spallek T."/>
            <person name="Conn C.E."/>
            <person name="Ichihashi Y."/>
            <person name="Cheong K."/>
            <person name="Cui S."/>
            <person name="Der J.P."/>
            <person name="Gundlach H."/>
            <person name="Jiao Y."/>
            <person name="Hori C."/>
            <person name="Ishida J.K."/>
            <person name="Kasahara H."/>
            <person name="Kiba T."/>
            <person name="Kim M.S."/>
            <person name="Koo N."/>
            <person name="Laohavisit A."/>
            <person name="Lee Y.H."/>
            <person name="Lumba S."/>
            <person name="McCourt P."/>
            <person name="Mortimer J.C."/>
            <person name="Mutuku J.M."/>
            <person name="Nomura T."/>
            <person name="Sasaki-Sekimoto Y."/>
            <person name="Seto Y."/>
            <person name="Wang Y."/>
            <person name="Wakatake T."/>
            <person name="Sakakibara H."/>
            <person name="Demura T."/>
            <person name="Yamaguchi S."/>
            <person name="Yoneyama K."/>
            <person name="Manabe R.I."/>
            <person name="Nelson D.C."/>
            <person name="Schulman A.H."/>
            <person name="Timko M.P."/>
            <person name="dePamphilis C.W."/>
            <person name="Choi D."/>
            <person name="Shirasu K."/>
        </authorList>
    </citation>
    <scope>NUCLEOTIDE SEQUENCE [LARGE SCALE GENOMIC DNA]</scope>
    <source>
        <strain evidence="7">cv. UVA1</strain>
    </source>
</reference>
<feature type="chain" id="PRO_5022938161" evidence="4">
    <location>
        <begin position="19"/>
        <end position="190"/>
    </location>
</feature>
<organism evidence="6 7">
    <name type="scientific">Striga asiatica</name>
    <name type="common">Asiatic witchweed</name>
    <name type="synonym">Buchnera asiatica</name>
    <dbReference type="NCBI Taxonomy" id="4170"/>
    <lineage>
        <taxon>Eukaryota</taxon>
        <taxon>Viridiplantae</taxon>
        <taxon>Streptophyta</taxon>
        <taxon>Embryophyta</taxon>
        <taxon>Tracheophyta</taxon>
        <taxon>Spermatophyta</taxon>
        <taxon>Magnoliopsida</taxon>
        <taxon>eudicotyledons</taxon>
        <taxon>Gunneridae</taxon>
        <taxon>Pentapetalae</taxon>
        <taxon>asterids</taxon>
        <taxon>lamiids</taxon>
        <taxon>Lamiales</taxon>
        <taxon>Orobanchaceae</taxon>
        <taxon>Buchnereae</taxon>
        <taxon>Striga</taxon>
    </lineage>
</organism>
<dbReference type="AlphaFoldDB" id="A0A5A7R5W2"/>
<evidence type="ECO:0000313" key="7">
    <source>
        <dbReference type="Proteomes" id="UP000325081"/>
    </source>
</evidence>
<evidence type="ECO:0000256" key="2">
    <source>
        <dbReference type="ARBA" id="ARBA00023157"/>
    </source>
</evidence>
<sequence>MAFSKITLALFMIYLVNLLSSSGPSPLSAFARRTHSQSTAPLAVQVCSNTSDFRFCMRTLYADRRAHKADRVVIAYIAFSTAFNRANATIDLIRARISSGANVKPEVLAGLMGCRGNYTEAGQAMMEALGNLDSDTYYGFDRLAGKADSGAKACEGGFGPKPSPMAKENGDMMKLANICSVVANLFSYSD</sequence>
<dbReference type="Pfam" id="PF04043">
    <property type="entry name" value="PMEI"/>
    <property type="match status" value="1"/>
</dbReference>
<dbReference type="CDD" id="cd14859">
    <property type="entry name" value="PMEI_like"/>
    <property type="match status" value="1"/>
</dbReference>
<gene>
    <name evidence="6" type="ORF">STAS_30288</name>
</gene>
<keyword evidence="2" id="KW-1015">Disulfide bond</keyword>
<feature type="domain" description="Pectinesterase inhibitor" evidence="5">
    <location>
        <begin position="38"/>
        <end position="182"/>
    </location>
</feature>
<name>A0A5A7R5W2_STRAF</name>
<dbReference type="PANTHER" id="PTHR35357:SF8">
    <property type="entry name" value="OS01G0111000 PROTEIN"/>
    <property type="match status" value="1"/>
</dbReference>
<evidence type="ECO:0000256" key="3">
    <source>
        <dbReference type="ARBA" id="ARBA00038471"/>
    </source>
</evidence>
<proteinExistence type="inferred from homology"/>
<dbReference type="Proteomes" id="UP000325081">
    <property type="component" value="Unassembled WGS sequence"/>
</dbReference>
<evidence type="ECO:0000256" key="1">
    <source>
        <dbReference type="ARBA" id="ARBA00022729"/>
    </source>
</evidence>
<dbReference type="Gene3D" id="1.20.140.40">
    <property type="entry name" value="Invertase/pectin methylesterase inhibitor family protein"/>
    <property type="match status" value="1"/>
</dbReference>
<comment type="similarity">
    <text evidence="3">Belongs to the PMEI family.</text>
</comment>
<dbReference type="InterPro" id="IPR035513">
    <property type="entry name" value="Invertase/methylesterase_inhib"/>
</dbReference>
<dbReference type="SUPFAM" id="SSF101148">
    <property type="entry name" value="Plant invertase/pectin methylesterase inhibitor"/>
    <property type="match status" value="1"/>
</dbReference>
<dbReference type="GO" id="GO:0004857">
    <property type="term" value="F:enzyme inhibitor activity"/>
    <property type="evidence" value="ECO:0007669"/>
    <property type="project" value="InterPro"/>
</dbReference>
<evidence type="ECO:0000313" key="6">
    <source>
        <dbReference type="EMBL" id="GER52808.1"/>
    </source>
</evidence>
<dbReference type="EMBL" id="BKCP01010514">
    <property type="protein sequence ID" value="GER52808.1"/>
    <property type="molecule type" value="Genomic_DNA"/>
</dbReference>
<comment type="caution">
    <text evidence="6">The sequence shown here is derived from an EMBL/GenBank/DDBJ whole genome shotgun (WGS) entry which is preliminary data.</text>
</comment>
<dbReference type="SMART" id="SM00856">
    <property type="entry name" value="PMEI"/>
    <property type="match status" value="1"/>
</dbReference>
<accession>A0A5A7R5W2</accession>
<dbReference type="OrthoDB" id="1899876at2759"/>
<evidence type="ECO:0000256" key="4">
    <source>
        <dbReference type="SAM" id="SignalP"/>
    </source>
</evidence>
<protein>
    <submittedName>
        <fullName evidence="6">Plant invertase/pectin methylesterase inhibitor</fullName>
    </submittedName>
</protein>
<dbReference type="NCBIfam" id="TIGR01614">
    <property type="entry name" value="PME_inhib"/>
    <property type="match status" value="1"/>
</dbReference>
<feature type="signal peptide" evidence="4">
    <location>
        <begin position="1"/>
        <end position="18"/>
    </location>
</feature>